<accession>A0A0G4K6J0</accession>
<sequence>MKKIFILNIIAIFLFISCNEELITIVDEYNSPYGICAIPGNGKVSISFWSGVIASDFAGFNIYAGNSSTFTQPDDAIKNSLGAYPTVAGSNHTRTNFVIEIPNYAFNNGTLYYVAVTAYGTNNLVDTKYIETKITLSMPVMPRPEGTGTGTTLTADTATVGTMDPNTGKVIASGGWKVQYFGYQTNFNAVVVVTNNTDNSFDSESVYSVNGLYIFKNVNQLAKIWIQSANSYKWAYQSDASQWWGI</sequence>
<name>A0A0G4K6J0_9SPIR</name>
<proteinExistence type="predicted"/>
<dbReference type="Proteomes" id="UP000043763">
    <property type="component" value="Unassembled WGS sequence"/>
</dbReference>
<evidence type="ECO:0000313" key="1">
    <source>
        <dbReference type="EMBL" id="CRF33017.1"/>
    </source>
</evidence>
<dbReference type="Gene3D" id="2.60.40.10">
    <property type="entry name" value="Immunoglobulins"/>
    <property type="match status" value="1"/>
</dbReference>
<evidence type="ECO:0000313" key="2">
    <source>
        <dbReference type="Proteomes" id="UP000043763"/>
    </source>
</evidence>
<dbReference type="OrthoDB" id="306885at2"/>
<organism evidence="1 2">
    <name type="scientific">Brachyspira suanatina</name>
    <dbReference type="NCBI Taxonomy" id="381802"/>
    <lineage>
        <taxon>Bacteria</taxon>
        <taxon>Pseudomonadati</taxon>
        <taxon>Spirochaetota</taxon>
        <taxon>Spirochaetia</taxon>
        <taxon>Brachyspirales</taxon>
        <taxon>Brachyspiraceae</taxon>
        <taxon>Brachyspira</taxon>
    </lineage>
</organism>
<gene>
    <name evidence="1" type="ORF">BRSU_1169</name>
</gene>
<keyword evidence="2" id="KW-1185">Reference proteome</keyword>
<dbReference type="AlphaFoldDB" id="A0A0G4K6J0"/>
<reference evidence="2" key="1">
    <citation type="submission" date="2015-04" db="EMBL/GenBank/DDBJ databases">
        <authorList>
            <person name="Mushtaq Mamoona"/>
        </authorList>
    </citation>
    <scope>NUCLEOTIDE SEQUENCE [LARGE SCALE GENOMIC DNA]</scope>
    <source>
        <strain evidence="2">AN4859/03</strain>
    </source>
</reference>
<dbReference type="PROSITE" id="PS51257">
    <property type="entry name" value="PROKAR_LIPOPROTEIN"/>
    <property type="match status" value="1"/>
</dbReference>
<dbReference type="RefSeq" id="WP_048594324.1">
    <property type="nucleotide sequence ID" value="NZ_CVLB01000001.1"/>
</dbReference>
<protein>
    <submittedName>
        <fullName evidence="1">Uncharacterized protein</fullName>
    </submittedName>
</protein>
<dbReference type="InterPro" id="IPR013783">
    <property type="entry name" value="Ig-like_fold"/>
</dbReference>
<dbReference type="EMBL" id="CVLB01000001">
    <property type="protein sequence ID" value="CRF33017.1"/>
    <property type="molecule type" value="Genomic_DNA"/>
</dbReference>